<name>A0A6N3F3Y2_9CLOT</name>
<dbReference type="EMBL" id="CACRTV010000057">
    <property type="protein sequence ID" value="VYU46692.1"/>
    <property type="molecule type" value="Genomic_DNA"/>
</dbReference>
<sequence length="206" mass="24074">MDINREIERMRNEEKCGPITRSSSFEAELVDYDTPEEEILIDGTNASIGDVEMLRINLGEYYAGATSIINKLIHREPLDTYEDMRLKTLCTNLSERNLRWFVSFILKTSLPKYEKIIENFEGSPHDLILIINHGYKLKDEDLSKCLECLIERYREISSKLQGDALARFSKFSKSEQASFLYEIIEDNKGLIEEDYYVNNNPYEDFI</sequence>
<reference evidence="1" key="1">
    <citation type="submission" date="2019-11" db="EMBL/GenBank/DDBJ databases">
        <authorList>
            <person name="Feng L."/>
        </authorList>
    </citation>
    <scope>NUCLEOTIDE SEQUENCE</scope>
    <source>
        <strain evidence="1">CParaputrificumLFYP93</strain>
    </source>
</reference>
<organism evidence="1">
    <name type="scientific">Clostridium paraputrificum</name>
    <dbReference type="NCBI Taxonomy" id="29363"/>
    <lineage>
        <taxon>Bacteria</taxon>
        <taxon>Bacillati</taxon>
        <taxon>Bacillota</taxon>
        <taxon>Clostridia</taxon>
        <taxon>Eubacteriales</taxon>
        <taxon>Clostridiaceae</taxon>
        <taxon>Clostridium</taxon>
    </lineage>
</organism>
<evidence type="ECO:0000313" key="1">
    <source>
        <dbReference type="EMBL" id="VYU46692.1"/>
    </source>
</evidence>
<protein>
    <submittedName>
        <fullName evidence="1">Uncharacterized protein</fullName>
    </submittedName>
</protein>
<accession>A0A6N3F3Y2</accession>
<proteinExistence type="predicted"/>
<gene>
    <name evidence="1" type="ORF">CPLFYP93_02378</name>
</gene>
<dbReference type="AlphaFoldDB" id="A0A6N3F3Y2"/>
<dbReference type="RefSeq" id="WP_156561744.1">
    <property type="nucleotide sequence ID" value="NZ_CACRTV010000057.1"/>
</dbReference>